<name>A0AAE1PFT2_9EUCA</name>
<protein>
    <submittedName>
        <fullName evidence="2">Uncharacterized protein</fullName>
    </submittedName>
</protein>
<organism evidence="2 3">
    <name type="scientific">Petrolisthes manimaculis</name>
    <dbReference type="NCBI Taxonomy" id="1843537"/>
    <lineage>
        <taxon>Eukaryota</taxon>
        <taxon>Metazoa</taxon>
        <taxon>Ecdysozoa</taxon>
        <taxon>Arthropoda</taxon>
        <taxon>Crustacea</taxon>
        <taxon>Multicrustacea</taxon>
        <taxon>Malacostraca</taxon>
        <taxon>Eumalacostraca</taxon>
        <taxon>Eucarida</taxon>
        <taxon>Decapoda</taxon>
        <taxon>Pleocyemata</taxon>
        <taxon>Anomura</taxon>
        <taxon>Galatheoidea</taxon>
        <taxon>Porcellanidae</taxon>
        <taxon>Petrolisthes</taxon>
    </lineage>
</organism>
<dbReference type="Proteomes" id="UP001292094">
    <property type="component" value="Unassembled WGS sequence"/>
</dbReference>
<keyword evidence="3" id="KW-1185">Reference proteome</keyword>
<evidence type="ECO:0000313" key="3">
    <source>
        <dbReference type="Proteomes" id="UP001292094"/>
    </source>
</evidence>
<dbReference type="AlphaFoldDB" id="A0AAE1PFT2"/>
<comment type="caution">
    <text evidence="2">The sequence shown here is derived from an EMBL/GenBank/DDBJ whole genome shotgun (WGS) entry which is preliminary data.</text>
</comment>
<proteinExistence type="predicted"/>
<reference evidence="2" key="1">
    <citation type="submission" date="2023-11" db="EMBL/GenBank/DDBJ databases">
        <title>Genome assemblies of two species of porcelain crab, Petrolisthes cinctipes and Petrolisthes manimaculis (Anomura: Porcellanidae).</title>
        <authorList>
            <person name="Angst P."/>
        </authorList>
    </citation>
    <scope>NUCLEOTIDE SEQUENCE</scope>
    <source>
        <strain evidence="2">PB745_02</strain>
        <tissue evidence="2">Gill</tissue>
    </source>
</reference>
<evidence type="ECO:0000313" key="2">
    <source>
        <dbReference type="EMBL" id="KAK4307875.1"/>
    </source>
</evidence>
<accession>A0AAE1PFT2</accession>
<dbReference type="EMBL" id="JAWZYT010001961">
    <property type="protein sequence ID" value="KAK4307875.1"/>
    <property type="molecule type" value="Genomic_DNA"/>
</dbReference>
<feature type="region of interest" description="Disordered" evidence="1">
    <location>
        <begin position="52"/>
        <end position="78"/>
    </location>
</feature>
<sequence>MSSVHTGGPPTECTQMCNKISPRSTGVDEVLSEAWWVKVLLVCDRGRRSTLDDYHGHPAASHPTPSGPSADHHAAAQSGRFQEKALVGYRLAWKSYGLFSRT</sequence>
<gene>
    <name evidence="2" type="ORF">Pmani_020429</name>
</gene>
<evidence type="ECO:0000256" key="1">
    <source>
        <dbReference type="SAM" id="MobiDB-lite"/>
    </source>
</evidence>